<feature type="compositionally biased region" description="Low complexity" evidence="4">
    <location>
        <begin position="1"/>
        <end position="23"/>
    </location>
</feature>
<dbReference type="AlphaFoldDB" id="A0A931G6D8"/>
<dbReference type="PRINTS" id="PR00080">
    <property type="entry name" value="SDRFAMILY"/>
</dbReference>
<dbReference type="InterPro" id="IPR036291">
    <property type="entry name" value="NAD(P)-bd_dom_sf"/>
</dbReference>
<dbReference type="FunFam" id="3.40.50.720:FF:000047">
    <property type="entry name" value="NADP-dependent L-serine/L-allo-threonine dehydrogenase"/>
    <property type="match status" value="1"/>
</dbReference>
<dbReference type="Pfam" id="PF00106">
    <property type="entry name" value="adh_short"/>
    <property type="match status" value="1"/>
</dbReference>
<dbReference type="PANTHER" id="PTHR42901:SF1">
    <property type="entry name" value="ALCOHOL DEHYDROGENASE"/>
    <property type="match status" value="1"/>
</dbReference>
<organism evidence="5 6">
    <name type="scientific">Arthrobacter terrae</name>
    <dbReference type="NCBI Taxonomy" id="2935737"/>
    <lineage>
        <taxon>Bacteria</taxon>
        <taxon>Bacillati</taxon>
        <taxon>Actinomycetota</taxon>
        <taxon>Actinomycetes</taxon>
        <taxon>Micrococcales</taxon>
        <taxon>Micrococcaceae</taxon>
        <taxon>Arthrobacter</taxon>
    </lineage>
</organism>
<dbReference type="Proteomes" id="UP000655366">
    <property type="component" value="Unassembled WGS sequence"/>
</dbReference>
<dbReference type="PRINTS" id="PR00081">
    <property type="entry name" value="GDHRDH"/>
</dbReference>
<dbReference type="SUPFAM" id="SSF51735">
    <property type="entry name" value="NAD(P)-binding Rossmann-fold domains"/>
    <property type="match status" value="1"/>
</dbReference>
<evidence type="ECO:0000313" key="5">
    <source>
        <dbReference type="EMBL" id="MBG0740938.1"/>
    </source>
</evidence>
<keyword evidence="6" id="KW-1185">Reference proteome</keyword>
<dbReference type="GO" id="GO:0016616">
    <property type="term" value="F:oxidoreductase activity, acting on the CH-OH group of donors, NAD or NADP as acceptor"/>
    <property type="evidence" value="ECO:0007669"/>
    <property type="project" value="UniProtKB-ARBA"/>
</dbReference>
<sequence length="273" mass="28402">MTESPLSASASSASPSVSPSAAPGRLRRAVVTGASSGIGAATVRKLCADGWYVVAVARRTDRLEALAADTGAVPFTADVTDDGAVAALQTFVAGRGGLDTLVNIAGGARGADKMADGKQDDWDWMYRVNVLGTMRMIRAFLPALRDHGEGTVLNLTSTAGIEAYAGGGGYNAAKFAQHALTKALRLEEVENNLRVIEVLPGMVHTEEFALNRLGGNEAAAQKTYAGVDKPLTAGDVADVLAYALNLPHHINMDQIVVRPVAQAAAYKVIRSGS</sequence>
<proteinExistence type="inferred from homology"/>
<name>A0A931G6D8_9MICC</name>
<dbReference type="EMBL" id="JADNYM010000023">
    <property type="protein sequence ID" value="MBG0740938.1"/>
    <property type="molecule type" value="Genomic_DNA"/>
</dbReference>
<reference evidence="5 6" key="1">
    <citation type="submission" date="2020-11" db="EMBL/GenBank/DDBJ databases">
        <title>Arthrobacter antarcticus sp. nov., isolated from Antarctic Soil.</title>
        <authorList>
            <person name="Li J."/>
        </authorList>
    </citation>
    <scope>NUCLEOTIDE SEQUENCE [LARGE SCALE GENOMIC DNA]</scope>
    <source>
        <strain evidence="5 6">Z1-20</strain>
    </source>
</reference>
<keyword evidence="2" id="KW-0560">Oxidoreductase</keyword>
<evidence type="ECO:0000256" key="1">
    <source>
        <dbReference type="ARBA" id="ARBA00006484"/>
    </source>
</evidence>
<gene>
    <name evidence="5" type="ORF">IV500_16315</name>
</gene>
<dbReference type="PANTHER" id="PTHR42901">
    <property type="entry name" value="ALCOHOL DEHYDROGENASE"/>
    <property type="match status" value="1"/>
</dbReference>
<evidence type="ECO:0000313" key="6">
    <source>
        <dbReference type="Proteomes" id="UP000655366"/>
    </source>
</evidence>
<evidence type="ECO:0000256" key="4">
    <source>
        <dbReference type="SAM" id="MobiDB-lite"/>
    </source>
</evidence>
<dbReference type="Gene3D" id="3.40.50.720">
    <property type="entry name" value="NAD(P)-binding Rossmann-like Domain"/>
    <property type="match status" value="1"/>
</dbReference>
<protein>
    <submittedName>
        <fullName evidence="5">SDR family oxidoreductase</fullName>
    </submittedName>
</protein>
<dbReference type="RefSeq" id="WP_196397876.1">
    <property type="nucleotide sequence ID" value="NZ_JADNYM010000023.1"/>
</dbReference>
<feature type="region of interest" description="Disordered" evidence="4">
    <location>
        <begin position="1"/>
        <end position="24"/>
    </location>
</feature>
<accession>A0A931G6D8</accession>
<evidence type="ECO:0000256" key="3">
    <source>
        <dbReference type="RuleBase" id="RU000363"/>
    </source>
</evidence>
<comment type="caution">
    <text evidence="5">The sequence shown here is derived from an EMBL/GenBank/DDBJ whole genome shotgun (WGS) entry which is preliminary data.</text>
</comment>
<comment type="similarity">
    <text evidence="1 3">Belongs to the short-chain dehydrogenases/reductases (SDR) family.</text>
</comment>
<dbReference type="InterPro" id="IPR002347">
    <property type="entry name" value="SDR_fam"/>
</dbReference>
<evidence type="ECO:0000256" key="2">
    <source>
        <dbReference type="ARBA" id="ARBA00023002"/>
    </source>
</evidence>